<organism evidence="2 4">
    <name type="scientific">Cellulomonas hominis</name>
    <dbReference type="NCBI Taxonomy" id="156981"/>
    <lineage>
        <taxon>Bacteria</taxon>
        <taxon>Bacillati</taxon>
        <taxon>Actinomycetota</taxon>
        <taxon>Actinomycetes</taxon>
        <taxon>Micrococcales</taxon>
        <taxon>Cellulomonadaceae</taxon>
        <taxon>Cellulomonas</taxon>
    </lineage>
</organism>
<evidence type="ECO:0000313" key="4">
    <source>
        <dbReference type="Proteomes" id="UP000321723"/>
    </source>
</evidence>
<keyword evidence="4" id="KW-1185">Reference proteome</keyword>
<sequence>MLTGTADAILELLLRAVAGVIDRVVLGRDLVSGLVHQWSWSALWPVVAVVAAALAVGAWTAFWDD</sequence>
<dbReference type="EMBL" id="JACHDN010000001">
    <property type="protein sequence ID" value="MBB5473164.1"/>
    <property type="molecule type" value="Genomic_DNA"/>
</dbReference>
<evidence type="ECO:0000256" key="1">
    <source>
        <dbReference type="SAM" id="Phobius"/>
    </source>
</evidence>
<reference evidence="2 4" key="1">
    <citation type="submission" date="2019-07" db="EMBL/GenBank/DDBJ databases">
        <title>Whole genome shotgun sequence of Cellulomonas hominis NBRC 16055.</title>
        <authorList>
            <person name="Hosoyama A."/>
            <person name="Uohara A."/>
            <person name="Ohji S."/>
            <person name="Ichikawa N."/>
        </authorList>
    </citation>
    <scope>NUCLEOTIDE SEQUENCE [LARGE SCALE GENOMIC DNA]</scope>
    <source>
        <strain evidence="2 4">NBRC 16055</strain>
    </source>
</reference>
<evidence type="ECO:0000313" key="3">
    <source>
        <dbReference type="EMBL" id="MBB5473164.1"/>
    </source>
</evidence>
<dbReference type="Proteomes" id="UP000564629">
    <property type="component" value="Unassembled WGS sequence"/>
</dbReference>
<name>A0A511FAU8_9CELL</name>
<keyword evidence="1" id="KW-0812">Transmembrane</keyword>
<dbReference type="RefSeq" id="WP_146833132.1">
    <property type="nucleotide sequence ID" value="NZ_BJVQ01000004.1"/>
</dbReference>
<dbReference type="Proteomes" id="UP000321723">
    <property type="component" value="Unassembled WGS sequence"/>
</dbReference>
<gene>
    <name evidence="2" type="ORF">CHO01_05230</name>
    <name evidence="3" type="ORF">HNR08_001900</name>
</gene>
<feature type="transmembrane region" description="Helical" evidence="1">
    <location>
        <begin position="42"/>
        <end position="63"/>
    </location>
</feature>
<proteinExistence type="predicted"/>
<evidence type="ECO:0000313" key="2">
    <source>
        <dbReference type="EMBL" id="GEL45407.1"/>
    </source>
</evidence>
<evidence type="ECO:0000313" key="5">
    <source>
        <dbReference type="Proteomes" id="UP000564629"/>
    </source>
</evidence>
<dbReference type="EMBL" id="BJVQ01000004">
    <property type="protein sequence ID" value="GEL45407.1"/>
    <property type="molecule type" value="Genomic_DNA"/>
</dbReference>
<accession>A0A511FAU8</accession>
<dbReference type="AlphaFoldDB" id="A0A511FAU8"/>
<comment type="caution">
    <text evidence="2">The sequence shown here is derived from an EMBL/GenBank/DDBJ whole genome shotgun (WGS) entry which is preliminary data.</text>
</comment>
<reference evidence="3 5" key="2">
    <citation type="submission" date="2020-08" db="EMBL/GenBank/DDBJ databases">
        <title>Sequencing the genomes of 1000 actinobacteria strains.</title>
        <authorList>
            <person name="Klenk H.-P."/>
        </authorList>
    </citation>
    <scope>NUCLEOTIDE SEQUENCE [LARGE SCALE GENOMIC DNA]</scope>
    <source>
        <strain evidence="3 5">DSM 9581</strain>
    </source>
</reference>
<keyword evidence="1" id="KW-1133">Transmembrane helix</keyword>
<keyword evidence="1" id="KW-0472">Membrane</keyword>
<protein>
    <submittedName>
        <fullName evidence="2">Uncharacterized protein</fullName>
    </submittedName>
</protein>